<comment type="caution">
    <text evidence="1">The sequence shown here is derived from an EMBL/GenBank/DDBJ whole genome shotgun (WGS) entry which is preliminary data.</text>
</comment>
<evidence type="ECO:0000313" key="2">
    <source>
        <dbReference type="Proteomes" id="UP000220959"/>
    </source>
</evidence>
<organism evidence="1 2">
    <name type="scientific">Faecalibacterium langellae</name>
    <dbReference type="NCBI Taxonomy" id="3435293"/>
    <lineage>
        <taxon>Bacteria</taxon>
        <taxon>Bacillati</taxon>
        <taxon>Bacillota</taxon>
        <taxon>Clostridia</taxon>
        <taxon>Eubacteriales</taxon>
        <taxon>Oscillospiraceae</taxon>
        <taxon>Faecalibacterium</taxon>
    </lineage>
</organism>
<sequence>MPEKTTNAPAAPHDLILESRTRLTITGVQKVLHCSAESAAIETGKGTLHLAGAQLNMTELDLEAGQAKFTGRIDGLEYTSGAPAGGFWHRLLR</sequence>
<proteinExistence type="predicted"/>
<name>A0ACC9CX31_9FIRM</name>
<accession>A0ACC9CX31</accession>
<evidence type="ECO:0000313" key="1">
    <source>
        <dbReference type="EMBL" id="PDX60351.1"/>
    </source>
</evidence>
<dbReference type="EMBL" id="NMTR01000021">
    <property type="protein sequence ID" value="PDX60351.1"/>
    <property type="molecule type" value="Genomic_DNA"/>
</dbReference>
<gene>
    <name evidence="1" type="ORF">CGS49_10075</name>
</gene>
<keyword evidence="2" id="KW-1185">Reference proteome</keyword>
<reference evidence="1 2" key="1">
    <citation type="journal article" date="2017" name="Front. Microbiol.">
        <title>New Insights into the Diversity of the Genus Faecalibacterium.</title>
        <authorList>
            <person name="Benevides L."/>
            <person name="Burman S."/>
            <person name="Martin R."/>
            <person name="Robert V."/>
            <person name="Thomas M."/>
            <person name="Miquel S."/>
            <person name="Chain F."/>
            <person name="Sokol H."/>
            <person name="Bermudez-Humaran L.G."/>
            <person name="Morrison M."/>
            <person name="Langella P."/>
            <person name="Azevedo V.A."/>
            <person name="Chatel J.M."/>
            <person name="Soares S."/>
        </authorList>
    </citation>
    <scope>NUCLEOTIDE SEQUENCE [LARGE SCALE GENOMIC DNA]</scope>
    <source>
        <strain evidence="2">CNCM I-4541</strain>
    </source>
</reference>
<dbReference type="Proteomes" id="UP000220959">
    <property type="component" value="Unassembled WGS sequence"/>
</dbReference>
<protein>
    <submittedName>
        <fullName evidence="1">Sporulation protein</fullName>
    </submittedName>
</protein>